<dbReference type="InterPro" id="IPR036457">
    <property type="entry name" value="PPM-type-like_dom_sf"/>
</dbReference>
<sequence length="279" mass="30543">MTRKPQPDEVSPTNHNQKPPSRAVIAGRVRGAGHERTGQPCQDFYFYQWDRDWAVACLADGAGSARFAHIGARRAVFAAGTLAVNALRRGTTDLTQCTKDALAAARLALEQQPAPISDYACTLLLVVQQGDRLATAQIGDGWIVLLRGQSSKAAHLPSRGQYVNQTNFLTQTTWCSHVQYQNHEQLPALNGFALLSDGLERATISLQDATPSHTFFNGLYGWLTKAETTPKQAKKALLTFLNSDRVRETSDDDKSMVLITRCHSGEATEPIPSKLVQPC</sequence>
<evidence type="ECO:0000313" key="3">
    <source>
        <dbReference type="EMBL" id="MBO1321937.1"/>
    </source>
</evidence>
<dbReference type="Pfam" id="PF13672">
    <property type="entry name" value="PP2C_2"/>
    <property type="match status" value="1"/>
</dbReference>
<dbReference type="RefSeq" id="WP_207861909.1">
    <property type="nucleotide sequence ID" value="NZ_JAFREP010000029.1"/>
</dbReference>
<dbReference type="Proteomes" id="UP000664417">
    <property type="component" value="Unassembled WGS sequence"/>
</dbReference>
<dbReference type="Gene3D" id="3.60.40.10">
    <property type="entry name" value="PPM-type phosphatase domain"/>
    <property type="match status" value="1"/>
</dbReference>
<dbReference type="PROSITE" id="PS51746">
    <property type="entry name" value="PPM_2"/>
    <property type="match status" value="1"/>
</dbReference>
<dbReference type="EMBL" id="JAFREP010000029">
    <property type="protein sequence ID" value="MBO1321937.1"/>
    <property type="molecule type" value="Genomic_DNA"/>
</dbReference>
<evidence type="ECO:0000256" key="1">
    <source>
        <dbReference type="SAM" id="MobiDB-lite"/>
    </source>
</evidence>
<gene>
    <name evidence="3" type="ORF">J3U88_25880</name>
</gene>
<dbReference type="InterPro" id="IPR001932">
    <property type="entry name" value="PPM-type_phosphatase-like_dom"/>
</dbReference>
<protein>
    <submittedName>
        <fullName evidence="3">Protein phosphatase 2C domain-containing protein</fullName>
    </submittedName>
</protein>
<evidence type="ECO:0000259" key="2">
    <source>
        <dbReference type="PROSITE" id="PS51746"/>
    </source>
</evidence>
<comment type="caution">
    <text evidence="3">The sequence shown here is derived from an EMBL/GenBank/DDBJ whole genome shotgun (WGS) entry which is preliminary data.</text>
</comment>
<reference evidence="3" key="1">
    <citation type="submission" date="2021-03" db="EMBL/GenBank/DDBJ databases">
        <authorList>
            <person name="Wang G."/>
        </authorList>
    </citation>
    <scope>NUCLEOTIDE SEQUENCE</scope>
    <source>
        <strain evidence="3">KCTC 12899</strain>
    </source>
</reference>
<keyword evidence="4" id="KW-1185">Reference proteome</keyword>
<feature type="domain" description="PPM-type phosphatase" evidence="2">
    <location>
        <begin position="23"/>
        <end position="261"/>
    </location>
</feature>
<proteinExistence type="predicted"/>
<dbReference type="SUPFAM" id="SSF81606">
    <property type="entry name" value="PP2C-like"/>
    <property type="match status" value="1"/>
</dbReference>
<feature type="region of interest" description="Disordered" evidence="1">
    <location>
        <begin position="1"/>
        <end position="21"/>
    </location>
</feature>
<evidence type="ECO:0000313" key="4">
    <source>
        <dbReference type="Proteomes" id="UP000664417"/>
    </source>
</evidence>
<name>A0A8J7Q795_9BACT</name>
<dbReference type="AlphaFoldDB" id="A0A8J7Q795"/>
<organism evidence="3 4">
    <name type="scientific">Acanthopleuribacter pedis</name>
    <dbReference type="NCBI Taxonomy" id="442870"/>
    <lineage>
        <taxon>Bacteria</taxon>
        <taxon>Pseudomonadati</taxon>
        <taxon>Acidobacteriota</taxon>
        <taxon>Holophagae</taxon>
        <taxon>Acanthopleuribacterales</taxon>
        <taxon>Acanthopleuribacteraceae</taxon>
        <taxon>Acanthopleuribacter</taxon>
    </lineage>
</organism>
<accession>A0A8J7Q795</accession>